<evidence type="ECO:0000256" key="1">
    <source>
        <dbReference type="ARBA" id="ARBA00023015"/>
    </source>
</evidence>
<dbReference type="InterPro" id="IPR036390">
    <property type="entry name" value="WH_DNA-bd_sf"/>
</dbReference>
<keyword evidence="3" id="KW-0804">Transcription</keyword>
<protein>
    <submittedName>
        <fullName evidence="5">Helix-turn-helix transcriptional regulator</fullName>
    </submittedName>
</protein>
<dbReference type="PANTHER" id="PTHR43132">
    <property type="entry name" value="ARSENICAL RESISTANCE OPERON REPRESSOR ARSR-RELATED"/>
    <property type="match status" value="1"/>
</dbReference>
<dbReference type="NCBIfam" id="NF033788">
    <property type="entry name" value="HTH_metalloreg"/>
    <property type="match status" value="1"/>
</dbReference>
<evidence type="ECO:0000256" key="2">
    <source>
        <dbReference type="ARBA" id="ARBA00023125"/>
    </source>
</evidence>
<keyword evidence="2" id="KW-0238">DNA-binding</keyword>
<proteinExistence type="predicted"/>
<dbReference type="PRINTS" id="PR00778">
    <property type="entry name" value="HTHARSR"/>
</dbReference>
<gene>
    <name evidence="5" type="ORF">HQ394_05180</name>
</gene>
<dbReference type="PANTHER" id="PTHR43132:SF2">
    <property type="entry name" value="ARSENICAL RESISTANCE OPERON REPRESSOR ARSR-RELATED"/>
    <property type="match status" value="1"/>
</dbReference>
<reference evidence="5 6" key="1">
    <citation type="submission" date="2020-05" db="EMBL/GenBank/DDBJ databases">
        <title>Complete closed genome sequence of Defluviicoccus vanus.</title>
        <authorList>
            <person name="Bessarab I."/>
            <person name="Arumugam K."/>
            <person name="Maszenan A.M."/>
            <person name="Seviour R.J."/>
            <person name="Williams R.B."/>
        </authorList>
    </citation>
    <scope>NUCLEOTIDE SEQUENCE [LARGE SCALE GENOMIC DNA]</scope>
    <source>
        <strain evidence="5 6">Ben 114</strain>
    </source>
</reference>
<dbReference type="InterPro" id="IPR036388">
    <property type="entry name" value="WH-like_DNA-bd_sf"/>
</dbReference>
<dbReference type="KEGG" id="dvn:HQ394_05180"/>
<evidence type="ECO:0000313" key="6">
    <source>
        <dbReference type="Proteomes" id="UP000516369"/>
    </source>
</evidence>
<dbReference type="AlphaFoldDB" id="A0A7H1N604"/>
<dbReference type="Gene3D" id="1.10.10.10">
    <property type="entry name" value="Winged helix-like DNA-binding domain superfamily/Winged helix DNA-binding domain"/>
    <property type="match status" value="1"/>
</dbReference>
<dbReference type="InterPro" id="IPR001845">
    <property type="entry name" value="HTH_ArsR_DNA-bd_dom"/>
</dbReference>
<accession>A0A7H1N604</accession>
<evidence type="ECO:0000259" key="4">
    <source>
        <dbReference type="PROSITE" id="PS50987"/>
    </source>
</evidence>
<dbReference type="GO" id="GO:0003677">
    <property type="term" value="F:DNA binding"/>
    <property type="evidence" value="ECO:0007669"/>
    <property type="project" value="UniProtKB-KW"/>
</dbReference>
<dbReference type="EMBL" id="CP053923">
    <property type="protein sequence ID" value="QNT71140.1"/>
    <property type="molecule type" value="Genomic_DNA"/>
</dbReference>
<dbReference type="SUPFAM" id="SSF46785">
    <property type="entry name" value="Winged helix' DNA-binding domain"/>
    <property type="match status" value="1"/>
</dbReference>
<feature type="domain" description="HTH arsR-type" evidence="4">
    <location>
        <begin position="6"/>
        <end position="99"/>
    </location>
</feature>
<keyword evidence="6" id="KW-1185">Reference proteome</keyword>
<dbReference type="InterPro" id="IPR051011">
    <property type="entry name" value="Metal_resp_trans_reg"/>
</dbReference>
<organism evidence="5 6">
    <name type="scientific">Defluviicoccus vanus</name>
    <dbReference type="NCBI Taxonomy" id="111831"/>
    <lineage>
        <taxon>Bacteria</taxon>
        <taxon>Pseudomonadati</taxon>
        <taxon>Pseudomonadota</taxon>
        <taxon>Alphaproteobacteria</taxon>
        <taxon>Rhodospirillales</taxon>
        <taxon>Rhodospirillaceae</taxon>
        <taxon>Defluviicoccus</taxon>
    </lineage>
</organism>
<dbReference type="PROSITE" id="PS50987">
    <property type="entry name" value="HTH_ARSR_2"/>
    <property type="match status" value="1"/>
</dbReference>
<dbReference type="RefSeq" id="WP_190263133.1">
    <property type="nucleotide sequence ID" value="NZ_CP053923.1"/>
</dbReference>
<dbReference type="CDD" id="cd00090">
    <property type="entry name" value="HTH_ARSR"/>
    <property type="match status" value="1"/>
</dbReference>
<sequence>MNVEALHTSARRASTLLKSMGNPHRLVVLCQLLAGERSVGELERLVGLSQSALSQHLARLRRDGLVKTRRSAQTIYYSLAGEEASQVLATLYRLYCDNSTISYSHEEPSKATVSSLSIR</sequence>
<evidence type="ECO:0000256" key="3">
    <source>
        <dbReference type="ARBA" id="ARBA00023163"/>
    </source>
</evidence>
<dbReference type="InterPro" id="IPR011991">
    <property type="entry name" value="ArsR-like_HTH"/>
</dbReference>
<dbReference type="GO" id="GO:0003700">
    <property type="term" value="F:DNA-binding transcription factor activity"/>
    <property type="evidence" value="ECO:0007669"/>
    <property type="project" value="InterPro"/>
</dbReference>
<keyword evidence="1" id="KW-0805">Transcription regulation</keyword>
<dbReference type="Proteomes" id="UP000516369">
    <property type="component" value="Chromosome"/>
</dbReference>
<dbReference type="SMART" id="SM00418">
    <property type="entry name" value="HTH_ARSR"/>
    <property type="match status" value="1"/>
</dbReference>
<dbReference type="Pfam" id="PF01022">
    <property type="entry name" value="HTH_5"/>
    <property type="match status" value="1"/>
</dbReference>
<name>A0A7H1N604_9PROT</name>
<evidence type="ECO:0000313" key="5">
    <source>
        <dbReference type="EMBL" id="QNT71140.1"/>
    </source>
</evidence>